<dbReference type="PANTHER" id="PTHR38887">
    <property type="entry name" value="CHROMOSOME 21, WHOLE GENOME SHOTGUN SEQUENCE"/>
    <property type="match status" value="1"/>
</dbReference>
<reference evidence="2 3" key="1">
    <citation type="submission" date="2024-04" db="EMBL/GenBank/DDBJ databases">
        <title>Phyllosticta paracitricarpa is synonymous to the EU quarantine fungus P. citricarpa based on phylogenomic analyses.</title>
        <authorList>
            <consortium name="Lawrence Berkeley National Laboratory"/>
            <person name="Van ingen-buijs V.A."/>
            <person name="Van westerhoven A.C."/>
            <person name="Haridas S."/>
            <person name="Skiadas P."/>
            <person name="Martin F."/>
            <person name="Groenewald J.Z."/>
            <person name="Crous P.W."/>
            <person name="Seidl M.F."/>
        </authorList>
    </citation>
    <scope>NUCLEOTIDE SEQUENCE [LARGE SCALE GENOMIC DNA]</scope>
    <source>
        <strain evidence="2 3">CPC 17464</strain>
    </source>
</reference>
<evidence type="ECO:0000313" key="3">
    <source>
        <dbReference type="Proteomes" id="UP001360953"/>
    </source>
</evidence>
<accession>A0ABR1MAV2</accession>
<feature type="coiled-coil region" evidence="1">
    <location>
        <begin position="208"/>
        <end position="242"/>
    </location>
</feature>
<proteinExistence type="predicted"/>
<gene>
    <name evidence="2" type="ORF">J3D65DRAFT_611495</name>
</gene>
<dbReference type="RefSeq" id="XP_066660240.1">
    <property type="nucleotide sequence ID" value="XM_066798916.1"/>
</dbReference>
<keyword evidence="1" id="KW-0175">Coiled coil</keyword>
<sequence>MFYIRSFSPFARAYSPALAQLPEPISQDEFLAFIDGLNGAYMMHPFFQASFVSGGFVMAAPLLPVQAAGGAVQAISALASAAVTVVRARKYLKNANETVFKPRGLAVKIMETKKMMQAVGAAETKLKLPPLDDVNDLDPMGQRQPGQVPEDPRMRRLRALEEYVSPITFNVPAEELPDQWLKRKAGGPGRWLNSKNIRGLDKVRGKGMKKQQERANELAGELAEVNAEVQELERLAHAQELVEMQLLENHKGRPPAQQPAQAAAAAIGDRQIDHELAAGLARRDALMDEIRRAGEGKMKKADKKEERIANRILWIVITRLDGTPLGDDDFLVDTPSEQSSIA</sequence>
<keyword evidence="3" id="KW-1185">Reference proteome</keyword>
<organism evidence="2 3">
    <name type="scientific">Phyllosticta citribraziliensis</name>
    <dbReference type="NCBI Taxonomy" id="989973"/>
    <lineage>
        <taxon>Eukaryota</taxon>
        <taxon>Fungi</taxon>
        <taxon>Dikarya</taxon>
        <taxon>Ascomycota</taxon>
        <taxon>Pezizomycotina</taxon>
        <taxon>Dothideomycetes</taxon>
        <taxon>Dothideomycetes incertae sedis</taxon>
        <taxon>Botryosphaeriales</taxon>
        <taxon>Phyllostictaceae</taxon>
        <taxon>Phyllosticta</taxon>
    </lineage>
</organism>
<dbReference type="EMBL" id="JBBPEH010000001">
    <property type="protein sequence ID" value="KAK7545005.1"/>
    <property type="molecule type" value="Genomic_DNA"/>
</dbReference>
<dbReference type="GeneID" id="92031822"/>
<dbReference type="Proteomes" id="UP001360953">
    <property type="component" value="Unassembled WGS sequence"/>
</dbReference>
<comment type="caution">
    <text evidence="2">The sequence shown here is derived from an EMBL/GenBank/DDBJ whole genome shotgun (WGS) entry which is preliminary data.</text>
</comment>
<evidence type="ECO:0000256" key="1">
    <source>
        <dbReference type="SAM" id="Coils"/>
    </source>
</evidence>
<evidence type="ECO:0000313" key="2">
    <source>
        <dbReference type="EMBL" id="KAK7545005.1"/>
    </source>
</evidence>
<dbReference type="InterPro" id="IPR053221">
    <property type="entry name" value="Burnettramic_acid_biosynth"/>
</dbReference>
<dbReference type="PANTHER" id="PTHR38887:SF1">
    <property type="entry name" value="RAS MODIFICATION PROTEIN ERF4"/>
    <property type="match status" value="1"/>
</dbReference>
<protein>
    <submittedName>
        <fullName evidence="2">Uncharacterized protein</fullName>
    </submittedName>
</protein>
<name>A0ABR1MAV2_9PEZI</name>